<dbReference type="GO" id="GO:0000716">
    <property type="term" value="P:transcription-coupled nucleotide-excision repair, DNA damage recognition"/>
    <property type="evidence" value="ECO:0007669"/>
    <property type="project" value="UniProtKB-UniRule"/>
</dbReference>
<evidence type="ECO:0000256" key="7">
    <source>
        <dbReference type="ARBA" id="ARBA00022840"/>
    </source>
</evidence>
<dbReference type="InterPro" id="IPR036101">
    <property type="entry name" value="CarD-like/TRCF_RID_sf"/>
</dbReference>
<comment type="function">
    <text evidence="13">Couples transcription and DNA repair by recognizing RNA polymerase (RNAP) stalled at DNA lesions. Mediates ATP-dependent release of RNAP and its truncated transcript from the DNA, and recruitment of nucleotide excision repair machinery to the damaged site.</text>
</comment>
<dbReference type="STRING" id="69895.SAMN05192551_10379"/>
<keyword evidence="3 13" id="KW-0547">Nucleotide-binding</keyword>
<sequence>MNGKSTLLPLKESREFQQLMEAIDRKDQTIGLYGLLDGQKAHLTAGIFAEQKKQIVIITETETQAREIMEDLRFFAPVEPCFFPSREWALTDAVNIGTFQGEDRLKTLATLCRQSPVMVTTSMEALMIKLPPPELFTQLQINLTLGEETCLQKLVETLYHQGYQRKDQVEEKGDFSLRGDIIDIFPPMEEQPIRVELFDEEIDSLRRFDPVTQQSVEKIQHIQLSPSTEWLAQQEHRERLTQYLQEELEQLSQKKTGKTELRQKMVQTLQKWEHHWSGKEIEGFQTTVYEKTYSLLDYLQKDAILVLDEPLRLKTAAETTLDKWKERYAALLEEGNILPQRSQCLMEATELNKKFQKYPMITMDLLPRNETPFLPESVVNFTTRGIPSFQGKISYLLEEVNRLLRKECRIILLTPSKEKALKLLESFREAALPVQYLVKDIESLKDMPPGVISIIQGSIHKGFEYVNAGLHIMSDLELFGAPKKKKPKRSRQEGRSLQSFVELKPGGYVVHENHGIGQYLGIESLTVDGITKDYLKIGYAGADHLYVPTDQMDMIQKYIGNEDRAPKMNRMGGTEWTRTKAKVQKAIEDMADELLELYAKRKKQKGYAFGKDTEMQEQFEYLFPYEETPDQLKSINEVKADMESERPMDRLLCGDVGYGKTEVALRAVFKAVADSKQAAVLVPTTILAQQHFNTFQERFGPFPIRVEMLSRFRTAAQQRQLLKDLKKGIVDVVVGTHRLLSQDVQFKDLGLLVVDEEQRFGVKHKERLKRLKAQVDVLTLSATPIPRTLHMAMVGIRDMSVIEDPPEERFPVQTYVVPHNPSLVADAIEREMSRGGQAYYVYNRVEGIHSVAAGLARRFPHLRIGVGHGQMNENELEKLMLDYYEGSYDILVCTTIIENGLDIPNVNTIIIQNADQLGLSQLYQLRGRVGRSNRQGYAYLMVEKGKMLSGVAEKRLKAIKEFTEFGAGFKIAMRDLEIRGAGNLLGGEQHGHMSAIGYDLYVKLLEEAIQKTRGETVEKDLEVSIELNVDAYLPEKYIQNPGHKVEIYKKIAAIRCKEDWIEVETEIEDRFGDIPTIVRNLLLISYIKAMAMKAGFDSILQKEKRIKLQLAIGKPIYPESVARVMHEFSQQVDFNAGTQPHFLYKPRKQEQHSLLQEIKVFMERYTSRPEER</sequence>
<evidence type="ECO:0000256" key="4">
    <source>
        <dbReference type="ARBA" id="ARBA00022763"/>
    </source>
</evidence>
<dbReference type="GO" id="GO:0005737">
    <property type="term" value="C:cytoplasm"/>
    <property type="evidence" value="ECO:0007669"/>
    <property type="project" value="UniProtKB-SubCell"/>
</dbReference>
<dbReference type="RefSeq" id="WP_093371007.1">
    <property type="nucleotide sequence ID" value="NZ_FOQA01000003.1"/>
</dbReference>
<evidence type="ECO:0000256" key="3">
    <source>
        <dbReference type="ARBA" id="ARBA00022741"/>
    </source>
</evidence>
<dbReference type="SMART" id="SM01058">
    <property type="entry name" value="CarD_TRCF"/>
    <property type="match status" value="1"/>
</dbReference>
<proteinExistence type="inferred from homology"/>
<comment type="similarity">
    <text evidence="11 13">In the C-terminal section; belongs to the helicase family. RecG subfamily.</text>
</comment>
<evidence type="ECO:0000256" key="2">
    <source>
        <dbReference type="ARBA" id="ARBA00022490"/>
    </source>
</evidence>
<keyword evidence="9 13" id="KW-0234">DNA repair</keyword>
<dbReference type="PROSITE" id="PS51192">
    <property type="entry name" value="HELICASE_ATP_BIND_1"/>
    <property type="match status" value="1"/>
</dbReference>
<comment type="similarity">
    <text evidence="10 13">In the N-terminal section; belongs to the UvrB family.</text>
</comment>
<evidence type="ECO:0000259" key="15">
    <source>
        <dbReference type="PROSITE" id="PS51194"/>
    </source>
</evidence>
<dbReference type="PROSITE" id="PS51194">
    <property type="entry name" value="HELICASE_CTER"/>
    <property type="match status" value="1"/>
</dbReference>
<dbReference type="GO" id="GO:0016787">
    <property type="term" value="F:hydrolase activity"/>
    <property type="evidence" value="ECO:0007669"/>
    <property type="project" value="UniProtKB-KW"/>
</dbReference>
<keyword evidence="2 13" id="KW-0963">Cytoplasm</keyword>
<evidence type="ECO:0000256" key="6">
    <source>
        <dbReference type="ARBA" id="ARBA00022806"/>
    </source>
</evidence>
<evidence type="ECO:0000256" key="9">
    <source>
        <dbReference type="ARBA" id="ARBA00023204"/>
    </source>
</evidence>
<evidence type="ECO:0000256" key="12">
    <source>
        <dbReference type="ARBA" id="ARBA00070128"/>
    </source>
</evidence>
<evidence type="ECO:0000256" key="11">
    <source>
        <dbReference type="ARBA" id="ARBA00061399"/>
    </source>
</evidence>
<gene>
    <name evidence="13" type="primary">mfd</name>
    <name evidence="16" type="ORF">SAMN05192551_10379</name>
</gene>
<dbReference type="SUPFAM" id="SSF52540">
    <property type="entry name" value="P-loop containing nucleoside triphosphate hydrolases"/>
    <property type="match status" value="4"/>
</dbReference>
<feature type="domain" description="Helicase ATP-binding" evidence="14">
    <location>
        <begin position="641"/>
        <end position="802"/>
    </location>
</feature>
<dbReference type="InterPro" id="IPR014001">
    <property type="entry name" value="Helicase_ATP-bd"/>
</dbReference>
<evidence type="ECO:0000256" key="10">
    <source>
        <dbReference type="ARBA" id="ARBA00061104"/>
    </source>
</evidence>
<dbReference type="SUPFAM" id="SSF143517">
    <property type="entry name" value="TRCF domain-like"/>
    <property type="match status" value="1"/>
</dbReference>
<keyword evidence="6" id="KW-0347">Helicase</keyword>
<keyword evidence="5 13" id="KW-0378">Hydrolase</keyword>
<evidence type="ECO:0000256" key="8">
    <source>
        <dbReference type="ARBA" id="ARBA00023125"/>
    </source>
</evidence>
<dbReference type="Pfam" id="PF17757">
    <property type="entry name" value="UvrB_inter"/>
    <property type="match status" value="1"/>
</dbReference>
<dbReference type="SMART" id="SM00982">
    <property type="entry name" value="TRCF"/>
    <property type="match status" value="1"/>
</dbReference>
<dbReference type="InterPro" id="IPR004576">
    <property type="entry name" value="Mfd"/>
</dbReference>
<dbReference type="Pfam" id="PF00271">
    <property type="entry name" value="Helicase_C"/>
    <property type="match status" value="1"/>
</dbReference>
<dbReference type="PANTHER" id="PTHR47964">
    <property type="entry name" value="ATP-DEPENDENT DNA HELICASE HOMOLOG RECG, CHLOROPLASTIC"/>
    <property type="match status" value="1"/>
</dbReference>
<dbReference type="AlphaFoldDB" id="A0A1I3CZ63"/>
<dbReference type="Gene3D" id="3.30.2060.10">
    <property type="entry name" value="Penicillin-binding protein 1b domain"/>
    <property type="match status" value="1"/>
</dbReference>
<dbReference type="EMBL" id="FOQA01000003">
    <property type="protein sequence ID" value="SFH79666.1"/>
    <property type="molecule type" value="Genomic_DNA"/>
</dbReference>
<dbReference type="Gene3D" id="3.90.1150.50">
    <property type="entry name" value="Transcription-repair-coupling factor, D7 domain"/>
    <property type="match status" value="1"/>
</dbReference>
<keyword evidence="8 13" id="KW-0238">DNA-binding</keyword>
<dbReference type="InterPro" id="IPR005118">
    <property type="entry name" value="TRCF_C"/>
</dbReference>
<dbReference type="InterPro" id="IPR041471">
    <property type="entry name" value="UvrB_inter"/>
</dbReference>
<accession>A0A1I3CZ63</accession>
<organism evidence="16 17">
    <name type="scientific">Tindallia magadiensis</name>
    <dbReference type="NCBI Taxonomy" id="69895"/>
    <lineage>
        <taxon>Bacteria</taxon>
        <taxon>Bacillati</taxon>
        <taxon>Bacillota</taxon>
        <taxon>Clostridia</taxon>
        <taxon>Peptostreptococcales</taxon>
        <taxon>Tindalliaceae</taxon>
        <taxon>Tindallia</taxon>
    </lineage>
</organism>
<dbReference type="GO" id="GO:0005524">
    <property type="term" value="F:ATP binding"/>
    <property type="evidence" value="ECO:0007669"/>
    <property type="project" value="UniProtKB-UniRule"/>
</dbReference>
<dbReference type="Proteomes" id="UP000199287">
    <property type="component" value="Unassembled WGS sequence"/>
</dbReference>
<evidence type="ECO:0000313" key="17">
    <source>
        <dbReference type="Proteomes" id="UP000199287"/>
    </source>
</evidence>
<dbReference type="InterPro" id="IPR011545">
    <property type="entry name" value="DEAD/DEAH_box_helicase_dom"/>
</dbReference>
<evidence type="ECO:0000256" key="5">
    <source>
        <dbReference type="ARBA" id="ARBA00022801"/>
    </source>
</evidence>
<dbReference type="SUPFAM" id="SSF141259">
    <property type="entry name" value="CarD-like"/>
    <property type="match status" value="1"/>
</dbReference>
<dbReference type="OrthoDB" id="9804325at2"/>
<evidence type="ECO:0000313" key="16">
    <source>
        <dbReference type="EMBL" id="SFH79666.1"/>
    </source>
</evidence>
<dbReference type="InterPro" id="IPR027417">
    <property type="entry name" value="P-loop_NTPase"/>
</dbReference>
<keyword evidence="7 13" id="KW-0067">ATP-binding</keyword>
<dbReference type="CDD" id="cd17991">
    <property type="entry name" value="DEXHc_TRCF"/>
    <property type="match status" value="1"/>
</dbReference>
<keyword evidence="4 13" id="KW-0227">DNA damage</keyword>
<dbReference type="Gene3D" id="2.40.10.170">
    <property type="match status" value="1"/>
</dbReference>
<dbReference type="NCBIfam" id="TIGR00580">
    <property type="entry name" value="mfd"/>
    <property type="match status" value="1"/>
</dbReference>
<dbReference type="InterPro" id="IPR037235">
    <property type="entry name" value="TRCF-like_C_D7"/>
</dbReference>
<dbReference type="InterPro" id="IPR003711">
    <property type="entry name" value="CarD-like/TRCF_RID"/>
</dbReference>
<dbReference type="Gene3D" id="3.40.50.300">
    <property type="entry name" value="P-loop containing nucleotide triphosphate hydrolases"/>
    <property type="match status" value="2"/>
</dbReference>
<dbReference type="Pfam" id="PF00270">
    <property type="entry name" value="DEAD"/>
    <property type="match status" value="1"/>
</dbReference>
<comment type="subcellular location">
    <subcellularLocation>
        <location evidence="1 13">Cytoplasm</location>
    </subcellularLocation>
</comment>
<name>A0A1I3CZ63_9FIRM</name>
<dbReference type="GO" id="GO:0006355">
    <property type="term" value="P:regulation of DNA-templated transcription"/>
    <property type="evidence" value="ECO:0007669"/>
    <property type="project" value="UniProtKB-UniRule"/>
</dbReference>
<dbReference type="FunFam" id="3.40.50.300:FF:000546">
    <property type="entry name" value="Transcription-repair-coupling factor"/>
    <property type="match status" value="1"/>
</dbReference>
<dbReference type="HAMAP" id="MF_00969">
    <property type="entry name" value="TRCF"/>
    <property type="match status" value="1"/>
</dbReference>
<keyword evidence="17" id="KW-1185">Reference proteome</keyword>
<dbReference type="Pfam" id="PF03461">
    <property type="entry name" value="TRCF"/>
    <property type="match status" value="1"/>
</dbReference>
<reference evidence="17" key="1">
    <citation type="submission" date="2016-10" db="EMBL/GenBank/DDBJ databases">
        <authorList>
            <person name="Varghese N."/>
            <person name="Submissions S."/>
        </authorList>
    </citation>
    <scope>NUCLEOTIDE SEQUENCE [LARGE SCALE GENOMIC DNA]</scope>
    <source>
        <strain evidence="17">Z-7934</strain>
    </source>
</reference>
<evidence type="ECO:0000259" key="14">
    <source>
        <dbReference type="PROSITE" id="PS51192"/>
    </source>
</evidence>
<dbReference type="EC" id="3.6.4.-" evidence="13"/>
<dbReference type="PANTHER" id="PTHR47964:SF1">
    <property type="entry name" value="ATP-DEPENDENT DNA HELICASE HOMOLOG RECG, CHLOROPLASTIC"/>
    <property type="match status" value="1"/>
</dbReference>
<dbReference type="InterPro" id="IPR047112">
    <property type="entry name" value="RecG/Mfd"/>
</dbReference>
<dbReference type="Gene3D" id="3.40.50.11180">
    <property type="match status" value="1"/>
</dbReference>
<protein>
    <recommendedName>
        <fullName evidence="12 13">Transcription-repair-coupling factor</fullName>
        <shortName evidence="13">TRCF</shortName>
        <ecNumber evidence="13">3.6.4.-</ecNumber>
    </recommendedName>
</protein>
<dbReference type="GO" id="GO:0003678">
    <property type="term" value="F:DNA helicase activity"/>
    <property type="evidence" value="ECO:0007669"/>
    <property type="project" value="TreeGrafter"/>
</dbReference>
<evidence type="ECO:0000256" key="13">
    <source>
        <dbReference type="HAMAP-Rule" id="MF_00969"/>
    </source>
</evidence>
<dbReference type="GO" id="GO:0003684">
    <property type="term" value="F:damaged DNA binding"/>
    <property type="evidence" value="ECO:0007669"/>
    <property type="project" value="InterPro"/>
</dbReference>
<dbReference type="Pfam" id="PF02559">
    <property type="entry name" value="CarD_TRCF_RID"/>
    <property type="match status" value="1"/>
</dbReference>
<dbReference type="SMART" id="SM00487">
    <property type="entry name" value="DEXDc"/>
    <property type="match status" value="1"/>
</dbReference>
<dbReference type="InterPro" id="IPR001650">
    <property type="entry name" value="Helicase_C-like"/>
</dbReference>
<evidence type="ECO:0000256" key="1">
    <source>
        <dbReference type="ARBA" id="ARBA00004496"/>
    </source>
</evidence>
<dbReference type="SMART" id="SM00490">
    <property type="entry name" value="HELICc"/>
    <property type="match status" value="1"/>
</dbReference>
<feature type="domain" description="Helicase C-terminal" evidence="15">
    <location>
        <begin position="823"/>
        <end position="977"/>
    </location>
</feature>